<dbReference type="EMBL" id="CP118247">
    <property type="protein sequence ID" value="WDR04733.1"/>
    <property type="molecule type" value="Genomic_DNA"/>
</dbReference>
<dbReference type="InterPro" id="IPR000182">
    <property type="entry name" value="GNAT_dom"/>
</dbReference>
<evidence type="ECO:0000313" key="2">
    <source>
        <dbReference type="EMBL" id="WDR04733.1"/>
    </source>
</evidence>
<keyword evidence="3" id="KW-1185">Reference proteome</keyword>
<dbReference type="PANTHER" id="PTHR43792">
    <property type="entry name" value="GNAT FAMILY, PUTATIVE (AFU_ORTHOLOGUE AFUA_3G00765)-RELATED-RELATED"/>
    <property type="match status" value="1"/>
</dbReference>
<dbReference type="InterPro" id="IPR051531">
    <property type="entry name" value="N-acetyltransferase"/>
</dbReference>
<accession>A0ABY7YTR3</accession>
<organism evidence="2 3">
    <name type="scientific">Devosia rhodophyticola</name>
    <dbReference type="NCBI Taxonomy" id="3026423"/>
    <lineage>
        <taxon>Bacteria</taxon>
        <taxon>Pseudomonadati</taxon>
        <taxon>Pseudomonadota</taxon>
        <taxon>Alphaproteobacteria</taxon>
        <taxon>Hyphomicrobiales</taxon>
        <taxon>Devosiaceae</taxon>
        <taxon>Devosia</taxon>
    </lineage>
</organism>
<dbReference type="SUPFAM" id="SSF55729">
    <property type="entry name" value="Acyl-CoA N-acyltransferases (Nat)"/>
    <property type="match status" value="1"/>
</dbReference>
<dbReference type="PROSITE" id="PS51186">
    <property type="entry name" value="GNAT"/>
    <property type="match status" value="1"/>
</dbReference>
<proteinExistence type="predicted"/>
<evidence type="ECO:0000313" key="3">
    <source>
        <dbReference type="Proteomes" id="UP001222118"/>
    </source>
</evidence>
<evidence type="ECO:0000259" key="1">
    <source>
        <dbReference type="PROSITE" id="PS51186"/>
    </source>
</evidence>
<name>A0ABY7YTR3_9HYPH</name>
<gene>
    <name evidence="2" type="ORF">PSQ90_10435</name>
</gene>
<dbReference type="InterPro" id="IPR016181">
    <property type="entry name" value="Acyl_CoA_acyltransferase"/>
</dbReference>
<feature type="domain" description="N-acetyltransferase" evidence="1">
    <location>
        <begin position="30"/>
        <end position="174"/>
    </location>
</feature>
<dbReference type="Gene3D" id="3.40.630.30">
    <property type="match status" value="1"/>
</dbReference>
<dbReference type="Pfam" id="PF13302">
    <property type="entry name" value="Acetyltransf_3"/>
    <property type="match status" value="1"/>
</dbReference>
<protein>
    <submittedName>
        <fullName evidence="2">GNAT family N-acetyltransferase</fullName>
    </submittedName>
</protein>
<dbReference type="Proteomes" id="UP001222118">
    <property type="component" value="Chromosome"/>
</dbReference>
<reference evidence="2 3" key="1">
    <citation type="submission" date="2023-02" db="EMBL/GenBank/DDBJ databases">
        <title>Devosia chondri sp. nov., isolated from the phycosphere of marine algae.</title>
        <authorList>
            <person name="Kim J.M."/>
            <person name="Lee J.K."/>
            <person name="Choi B.J."/>
            <person name="Bayburt H."/>
            <person name="Jeon C.O."/>
        </authorList>
    </citation>
    <scope>NUCLEOTIDE SEQUENCE [LARGE SCALE GENOMIC DNA]</scope>
    <source>
        <strain evidence="2 3">G2-5</strain>
    </source>
</reference>
<sequence length="191" mass="20957">MTQSEPETLLPKTINTERLTLAAPASAHAPDIAELANNYQVNRVLTRLPFPYLLSDAHFFIDHLARADGEWAYCICLKGQVIGVTSLRFSDADVPELGYWLGQPYWGFGYGTEAARALVTAARDTGQIPALRSRALHSNIGSIHVLEKVGFSIVGEAPEPDGPLKGQTMILLHQTFFDDAQYHESIPRAAP</sequence>
<dbReference type="RefSeq" id="WP_282210254.1">
    <property type="nucleotide sequence ID" value="NZ_CP118247.1"/>
</dbReference>